<comment type="caution">
    <text evidence="2">The sequence shown here is derived from an EMBL/GenBank/DDBJ whole genome shotgun (WGS) entry which is preliminary data.</text>
</comment>
<accession>A0ABQ4TW44</accession>
<reference evidence="2" key="1">
    <citation type="journal article" date="2021" name="Front. Microbiol.">
        <title>Comprehensive Comparative Genomics and Phenotyping of Methylobacterium Species.</title>
        <authorList>
            <person name="Alessa O."/>
            <person name="Ogura Y."/>
            <person name="Fujitani Y."/>
            <person name="Takami H."/>
            <person name="Hayashi T."/>
            <person name="Sahin N."/>
            <person name="Tani A."/>
        </authorList>
    </citation>
    <scope>NUCLEOTIDE SEQUENCE</scope>
    <source>
        <strain evidence="2">DSM 23632</strain>
    </source>
</reference>
<feature type="transmembrane region" description="Helical" evidence="1">
    <location>
        <begin position="113"/>
        <end position="132"/>
    </location>
</feature>
<dbReference type="Pfam" id="PF06210">
    <property type="entry name" value="DUF1003"/>
    <property type="match status" value="1"/>
</dbReference>
<gene>
    <name evidence="2" type="ORF">MPOCJGCO_1211</name>
</gene>
<organism evidence="2 3">
    <name type="scientific">Methylobacterium trifolii</name>
    <dbReference type="NCBI Taxonomy" id="1003092"/>
    <lineage>
        <taxon>Bacteria</taxon>
        <taxon>Pseudomonadati</taxon>
        <taxon>Pseudomonadota</taxon>
        <taxon>Alphaproteobacteria</taxon>
        <taxon>Hyphomicrobiales</taxon>
        <taxon>Methylobacteriaceae</taxon>
        <taxon>Methylobacterium</taxon>
    </lineage>
</organism>
<proteinExistence type="predicted"/>
<evidence type="ECO:0008006" key="4">
    <source>
        <dbReference type="Google" id="ProtNLM"/>
    </source>
</evidence>
<name>A0ABQ4TW44_9HYPH</name>
<dbReference type="PANTHER" id="PTHR41386:SF1">
    <property type="entry name" value="MEMBRANE PROTEIN"/>
    <property type="match status" value="1"/>
</dbReference>
<keyword evidence="1" id="KW-1133">Transmembrane helix</keyword>
<dbReference type="PANTHER" id="PTHR41386">
    <property type="entry name" value="INTEGRAL MEMBRANE PROTEIN-RELATED"/>
    <property type="match status" value="1"/>
</dbReference>
<keyword evidence="1" id="KW-0472">Membrane</keyword>
<dbReference type="Proteomes" id="UP001055057">
    <property type="component" value="Unassembled WGS sequence"/>
</dbReference>
<evidence type="ECO:0000313" key="3">
    <source>
        <dbReference type="Proteomes" id="UP001055057"/>
    </source>
</evidence>
<evidence type="ECO:0000313" key="2">
    <source>
        <dbReference type="EMBL" id="GJE59124.1"/>
    </source>
</evidence>
<feature type="transmembrane region" description="Helical" evidence="1">
    <location>
        <begin position="81"/>
        <end position="101"/>
    </location>
</feature>
<dbReference type="EMBL" id="BPRB01000063">
    <property type="protein sequence ID" value="GJE59124.1"/>
    <property type="molecule type" value="Genomic_DNA"/>
</dbReference>
<keyword evidence="1" id="KW-0812">Transmembrane</keyword>
<keyword evidence="3" id="KW-1185">Reference proteome</keyword>
<sequence>MARAGRVRSAATDMDEDVAHLARRLLDGGVACLTEREQRVVLHIARRLHVSRNPDRVFTETQTVGERLADRVARFGGSWSFILIFSGMLLAWVFGNTLVLARFNGGFDPYPYIFLNLILSMVAALQAPVILMSQNRQAARDRLAANLDYEVNLKSEIEIMSLHDKLDRIRLEHLEGLLHEQGRRIAALTEAVAGAQPQDPVPRRPA</sequence>
<protein>
    <recommendedName>
        <fullName evidence="4">DUF1003 domain-containing protein</fullName>
    </recommendedName>
</protein>
<reference evidence="2" key="2">
    <citation type="submission" date="2021-08" db="EMBL/GenBank/DDBJ databases">
        <authorList>
            <person name="Tani A."/>
            <person name="Ola A."/>
            <person name="Ogura Y."/>
            <person name="Katsura K."/>
            <person name="Hayashi T."/>
        </authorList>
    </citation>
    <scope>NUCLEOTIDE SEQUENCE</scope>
    <source>
        <strain evidence="2">DSM 23632</strain>
    </source>
</reference>
<dbReference type="InterPro" id="IPR010406">
    <property type="entry name" value="DUF1003"/>
</dbReference>
<evidence type="ECO:0000256" key="1">
    <source>
        <dbReference type="SAM" id="Phobius"/>
    </source>
</evidence>